<dbReference type="RefSeq" id="WP_129062614.1">
    <property type="nucleotide sequence ID" value="NZ_NXIE01000007.1"/>
</dbReference>
<dbReference type="Gene3D" id="2.10.109.10">
    <property type="entry name" value="Umud Fragment, subunit A"/>
    <property type="match status" value="1"/>
</dbReference>
<evidence type="ECO:0000313" key="6">
    <source>
        <dbReference type="Proteomes" id="UP000289718"/>
    </source>
</evidence>
<gene>
    <name evidence="5" type="ORF">CP965_13360</name>
</gene>
<protein>
    <submittedName>
        <fullName evidence="5">Peptidase</fullName>
    </submittedName>
</protein>
<organism evidence="5 6">
    <name type="scientific">Halarcobacter mediterraneus</name>
    <dbReference type="NCBI Taxonomy" id="2023153"/>
    <lineage>
        <taxon>Bacteria</taxon>
        <taxon>Pseudomonadati</taxon>
        <taxon>Campylobacterota</taxon>
        <taxon>Epsilonproteobacteria</taxon>
        <taxon>Campylobacterales</taxon>
        <taxon>Arcobacteraceae</taxon>
        <taxon>Halarcobacter</taxon>
    </lineage>
</organism>
<dbReference type="InterPro" id="IPR039418">
    <property type="entry name" value="LexA-like"/>
</dbReference>
<proteinExistence type="predicted"/>
<dbReference type="Pfam" id="PF00717">
    <property type="entry name" value="Peptidase_S24"/>
    <property type="match status" value="1"/>
</dbReference>
<dbReference type="OrthoDB" id="5344139at2"/>
<keyword evidence="1" id="KW-0805">Transcription regulation</keyword>
<dbReference type="AlphaFoldDB" id="A0A4Q1AQ72"/>
<reference evidence="5 6" key="1">
    <citation type="submission" date="2017-09" db="EMBL/GenBank/DDBJ databases">
        <title>Genomics of the genus Arcobacter.</title>
        <authorList>
            <person name="Perez-Cataluna A."/>
            <person name="Figueras M.J."/>
            <person name="Salas-Masso N."/>
        </authorList>
    </citation>
    <scope>NUCLEOTIDE SEQUENCE [LARGE SCALE GENOMIC DNA]</scope>
    <source>
        <strain evidence="5 6">F156-34</strain>
    </source>
</reference>
<dbReference type="CDD" id="cd06529">
    <property type="entry name" value="S24_LexA-like"/>
    <property type="match status" value="1"/>
</dbReference>
<name>A0A4Q1AQ72_9BACT</name>
<evidence type="ECO:0000256" key="2">
    <source>
        <dbReference type="ARBA" id="ARBA00023125"/>
    </source>
</evidence>
<dbReference type="InterPro" id="IPR015927">
    <property type="entry name" value="Peptidase_S24_S26A/B/C"/>
</dbReference>
<evidence type="ECO:0000259" key="4">
    <source>
        <dbReference type="Pfam" id="PF00717"/>
    </source>
</evidence>
<evidence type="ECO:0000256" key="3">
    <source>
        <dbReference type="ARBA" id="ARBA00023163"/>
    </source>
</evidence>
<dbReference type="Proteomes" id="UP000289718">
    <property type="component" value="Unassembled WGS sequence"/>
</dbReference>
<dbReference type="PANTHER" id="PTHR40661:SF3">
    <property type="entry name" value="FELS-1 PROPHAGE TRANSCRIPTIONAL REGULATOR"/>
    <property type="match status" value="1"/>
</dbReference>
<feature type="domain" description="Peptidase S24/S26A/S26B/S26C" evidence="4">
    <location>
        <begin position="15"/>
        <end position="117"/>
    </location>
</feature>
<dbReference type="InterPro" id="IPR036286">
    <property type="entry name" value="LexA/Signal_pep-like_sf"/>
</dbReference>
<dbReference type="PANTHER" id="PTHR40661">
    <property type="match status" value="1"/>
</dbReference>
<dbReference type="GO" id="GO:0003677">
    <property type="term" value="F:DNA binding"/>
    <property type="evidence" value="ECO:0007669"/>
    <property type="project" value="UniProtKB-KW"/>
</dbReference>
<dbReference type="EMBL" id="NXIE01000007">
    <property type="protein sequence ID" value="RXK11524.1"/>
    <property type="molecule type" value="Genomic_DNA"/>
</dbReference>
<sequence length="128" mass="15170">MNTIKLEYTYYKDGEHIKDEFTFNKTLIKEDYSLSSLFISKVEGESMQPLIKDKALVVADLSKKKYEDKNIFLIFKDNKMWIKKANILDDKEFFVSINPNFSHLKYKKEECKIVAKVLLFFNNSKSTF</sequence>
<dbReference type="SUPFAM" id="SSF51306">
    <property type="entry name" value="LexA/Signal peptidase"/>
    <property type="match status" value="1"/>
</dbReference>
<keyword evidence="2" id="KW-0238">DNA-binding</keyword>
<keyword evidence="3" id="KW-0804">Transcription</keyword>
<evidence type="ECO:0000256" key="1">
    <source>
        <dbReference type="ARBA" id="ARBA00023015"/>
    </source>
</evidence>
<comment type="caution">
    <text evidence="5">The sequence shown here is derived from an EMBL/GenBank/DDBJ whole genome shotgun (WGS) entry which is preliminary data.</text>
</comment>
<keyword evidence="6" id="KW-1185">Reference proteome</keyword>
<evidence type="ECO:0000313" key="5">
    <source>
        <dbReference type="EMBL" id="RXK11524.1"/>
    </source>
</evidence>
<accession>A0A4Q1AQ72</accession>